<keyword evidence="2" id="KW-1185">Reference proteome</keyword>
<reference evidence="1" key="2">
    <citation type="submission" date="2022-06" db="UniProtKB">
        <authorList>
            <consortium name="EnsemblMetazoa"/>
        </authorList>
    </citation>
    <scope>IDENTIFICATION</scope>
    <source>
        <strain evidence="1">DF5081</strain>
    </source>
</reference>
<reference evidence="2" key="1">
    <citation type="submission" date="2010-08" db="EMBL/GenBank/DDBJ databases">
        <authorList>
            <consortium name="Caenorhabditis japonica Sequencing Consortium"/>
            <person name="Wilson R.K."/>
        </authorList>
    </citation>
    <scope>NUCLEOTIDE SEQUENCE [LARGE SCALE GENOMIC DNA]</scope>
    <source>
        <strain evidence="2">DF5081</strain>
    </source>
</reference>
<dbReference type="AlphaFoldDB" id="A0A8R1HI06"/>
<proteinExistence type="predicted"/>
<organism evidence="1 2">
    <name type="scientific">Caenorhabditis japonica</name>
    <dbReference type="NCBI Taxonomy" id="281687"/>
    <lineage>
        <taxon>Eukaryota</taxon>
        <taxon>Metazoa</taxon>
        <taxon>Ecdysozoa</taxon>
        <taxon>Nematoda</taxon>
        <taxon>Chromadorea</taxon>
        <taxon>Rhabditida</taxon>
        <taxon>Rhabditina</taxon>
        <taxon>Rhabditomorpha</taxon>
        <taxon>Rhabditoidea</taxon>
        <taxon>Rhabditidae</taxon>
        <taxon>Peloderinae</taxon>
        <taxon>Caenorhabditis</taxon>
    </lineage>
</organism>
<evidence type="ECO:0000313" key="1">
    <source>
        <dbReference type="EnsemblMetazoa" id="CJA02224a.1"/>
    </source>
</evidence>
<sequence>MASWLMAAQPFLTPSTTEKAKRKRKPRLNLMEVSFPIERASFNNKKSKPKPQPPKFRIVHCAPSPPITRPPTPPPSFSFGANFFDLLFDSGPLPFATSRMIPIDEVSTAKEPRPDISVHFDYLHNSLAFGEFNRSEIDCSRMFSAEWARILLDSRVVEPRFTSEPGFMELLEEALGWVEWEVRNEEEVFIPKTYNYQLAERNLVIKSFNYLAASRPRRGDFSVKELLTFVIWNVHACLSLSPISGFRCIRDVILDCEICK</sequence>
<dbReference type="Proteomes" id="UP000005237">
    <property type="component" value="Unassembled WGS sequence"/>
</dbReference>
<protein>
    <submittedName>
        <fullName evidence="1">Uncharacterized protein</fullName>
    </submittedName>
</protein>
<name>A0A8R1HI06_CAEJA</name>
<accession>A0A8R1HI06</accession>
<evidence type="ECO:0000313" key="2">
    <source>
        <dbReference type="Proteomes" id="UP000005237"/>
    </source>
</evidence>
<dbReference type="EnsemblMetazoa" id="CJA02224a.1">
    <property type="protein sequence ID" value="CJA02224a.1"/>
    <property type="gene ID" value="WBGene00121429"/>
</dbReference>